<feature type="compositionally biased region" description="Basic and acidic residues" evidence="1">
    <location>
        <begin position="317"/>
        <end position="327"/>
    </location>
</feature>
<name>A0A9W4I369_PENOL</name>
<comment type="caution">
    <text evidence="2">The sequence shown here is derived from an EMBL/GenBank/DDBJ whole genome shotgun (WGS) entry which is preliminary data.</text>
</comment>
<organism evidence="2 3">
    <name type="scientific">Penicillium olsonii</name>
    <dbReference type="NCBI Taxonomy" id="99116"/>
    <lineage>
        <taxon>Eukaryota</taxon>
        <taxon>Fungi</taxon>
        <taxon>Dikarya</taxon>
        <taxon>Ascomycota</taxon>
        <taxon>Pezizomycotina</taxon>
        <taxon>Eurotiomycetes</taxon>
        <taxon>Eurotiomycetidae</taxon>
        <taxon>Eurotiales</taxon>
        <taxon>Aspergillaceae</taxon>
        <taxon>Penicillium</taxon>
    </lineage>
</organism>
<protein>
    <submittedName>
        <fullName evidence="2">Uncharacterized protein</fullName>
    </submittedName>
</protein>
<sequence length="341" mass="37013">MFQLQGSPSLDLKDSVVSRYVSSPPWNSHQGVFWSDVDSHCLLDPVILQPPPPSTIGGLFTISIMAVTELSTSPLQRPRAATTALPATSQASTPRQPVPGLTSMFPPGSPPLGGEYGITSTAQGPLRHPQPLTPSDLHLVLEKEQEAMVNRLTRELSLLRQQTASVASTGSSTSNFNEPEGARASPTLSNSNRSQSARRNRSSSSLSSHASATQVPQTGSITGIAPSRETSHPSRSDHSRTVRSREPSLTSRRPSIGSLSTFSHSNSSVYPHRNSVSQTHLGYSPGASLSRFEEATHHRLELEQTRRENEQLRKRVRELEQTLKKQQEPSPSSEIPEGINV</sequence>
<dbReference type="OrthoDB" id="5401654at2759"/>
<feature type="compositionally biased region" description="Low complexity" evidence="1">
    <location>
        <begin position="79"/>
        <end position="88"/>
    </location>
</feature>
<feature type="region of interest" description="Disordered" evidence="1">
    <location>
        <begin position="79"/>
        <end position="133"/>
    </location>
</feature>
<dbReference type="EMBL" id="CAJVOS010000060">
    <property type="protein sequence ID" value="CAG8225409.1"/>
    <property type="molecule type" value="Genomic_DNA"/>
</dbReference>
<keyword evidence="3" id="KW-1185">Reference proteome</keyword>
<dbReference type="AlphaFoldDB" id="A0A9W4I369"/>
<proteinExistence type="predicted"/>
<feature type="compositionally biased region" description="Polar residues" evidence="1">
    <location>
        <begin position="247"/>
        <end position="281"/>
    </location>
</feature>
<gene>
    <name evidence="2" type="ORF">POLS_LOCUS8202</name>
</gene>
<dbReference type="PANTHER" id="PTHR39610">
    <property type="entry name" value="BZIP DOMAIN-CONTAINING PROTEIN-RELATED"/>
    <property type="match status" value="1"/>
</dbReference>
<accession>A0A9W4I369</accession>
<evidence type="ECO:0000313" key="2">
    <source>
        <dbReference type="EMBL" id="CAG8225409.1"/>
    </source>
</evidence>
<feature type="compositionally biased region" description="Low complexity" evidence="1">
    <location>
        <begin position="163"/>
        <end position="174"/>
    </location>
</feature>
<evidence type="ECO:0000256" key="1">
    <source>
        <dbReference type="SAM" id="MobiDB-lite"/>
    </source>
</evidence>
<dbReference type="Proteomes" id="UP001153618">
    <property type="component" value="Unassembled WGS sequence"/>
</dbReference>
<dbReference type="PANTHER" id="PTHR39610:SF1">
    <property type="match status" value="1"/>
</dbReference>
<feature type="compositionally biased region" description="Low complexity" evidence="1">
    <location>
        <begin position="202"/>
        <end position="212"/>
    </location>
</feature>
<reference evidence="2" key="1">
    <citation type="submission" date="2021-07" db="EMBL/GenBank/DDBJ databases">
        <authorList>
            <person name="Branca A.L. A."/>
        </authorList>
    </citation>
    <scope>NUCLEOTIDE SEQUENCE</scope>
</reference>
<feature type="region of interest" description="Disordered" evidence="1">
    <location>
        <begin position="317"/>
        <end position="341"/>
    </location>
</feature>
<evidence type="ECO:0000313" key="3">
    <source>
        <dbReference type="Proteomes" id="UP001153618"/>
    </source>
</evidence>
<dbReference type="CDD" id="cd14724">
    <property type="entry name" value="ZIP_Gal4-like_1"/>
    <property type="match status" value="1"/>
</dbReference>
<feature type="compositionally biased region" description="Basic and acidic residues" evidence="1">
    <location>
        <begin position="229"/>
        <end position="246"/>
    </location>
</feature>
<feature type="region of interest" description="Disordered" evidence="1">
    <location>
        <begin position="163"/>
        <end position="282"/>
    </location>
</feature>